<feature type="compositionally biased region" description="Basic and acidic residues" evidence="6">
    <location>
        <begin position="1056"/>
        <end position="1066"/>
    </location>
</feature>
<feature type="compositionally biased region" description="Low complexity" evidence="6">
    <location>
        <begin position="21"/>
        <end position="45"/>
    </location>
</feature>
<feature type="compositionally biased region" description="Polar residues" evidence="6">
    <location>
        <begin position="178"/>
        <end position="205"/>
    </location>
</feature>
<evidence type="ECO:0000259" key="7">
    <source>
        <dbReference type="Pfam" id="PF24106"/>
    </source>
</evidence>
<dbReference type="FunFam" id="2.130.10.10:FF:000817">
    <property type="entry name" value="WGS project CABT00000000 data, contig 2.15"/>
    <property type="match status" value="1"/>
</dbReference>
<feature type="compositionally biased region" description="Polar residues" evidence="6">
    <location>
        <begin position="1391"/>
        <end position="1401"/>
    </location>
</feature>
<feature type="compositionally biased region" description="Low complexity" evidence="6">
    <location>
        <begin position="1090"/>
        <end position="1106"/>
    </location>
</feature>
<evidence type="ECO:0000256" key="2">
    <source>
        <dbReference type="ARBA" id="ARBA00009639"/>
    </source>
</evidence>
<feature type="compositionally biased region" description="Polar residues" evidence="6">
    <location>
        <begin position="1130"/>
        <end position="1144"/>
    </location>
</feature>
<dbReference type="GO" id="GO:0031087">
    <property type="term" value="P:deadenylation-independent decapping of nuclear-transcribed mRNA"/>
    <property type="evidence" value="ECO:0007669"/>
    <property type="project" value="InterPro"/>
</dbReference>
<evidence type="ECO:0000256" key="5">
    <source>
        <dbReference type="ARBA" id="ARBA00022737"/>
    </source>
</evidence>
<keyword evidence="9" id="KW-1185">Reference proteome</keyword>
<feature type="region of interest" description="Disordered" evidence="6">
    <location>
        <begin position="1009"/>
        <end position="1144"/>
    </location>
</feature>
<evidence type="ECO:0000313" key="8">
    <source>
        <dbReference type="EMBL" id="RFU33382.1"/>
    </source>
</evidence>
<feature type="compositionally biased region" description="Low complexity" evidence="6">
    <location>
        <begin position="53"/>
        <end position="72"/>
    </location>
</feature>
<feature type="compositionally biased region" description="Polar residues" evidence="6">
    <location>
        <begin position="73"/>
        <end position="85"/>
    </location>
</feature>
<dbReference type="InterPro" id="IPR015943">
    <property type="entry name" value="WD40/YVTN_repeat-like_dom_sf"/>
</dbReference>
<dbReference type="EMBL" id="NCSJ02000036">
    <property type="protein sequence ID" value="RFU33382.1"/>
    <property type="molecule type" value="Genomic_DNA"/>
</dbReference>
<keyword evidence="5" id="KW-0677">Repeat</keyword>
<organism evidence="8 9">
    <name type="scientific">Scytalidium lignicola</name>
    <name type="common">Hyphomycete</name>
    <dbReference type="NCBI Taxonomy" id="5539"/>
    <lineage>
        <taxon>Eukaryota</taxon>
        <taxon>Fungi</taxon>
        <taxon>Dikarya</taxon>
        <taxon>Ascomycota</taxon>
        <taxon>Pezizomycotina</taxon>
        <taxon>Leotiomycetes</taxon>
        <taxon>Leotiomycetes incertae sedis</taxon>
        <taxon>Scytalidium</taxon>
    </lineage>
</organism>
<dbReference type="Proteomes" id="UP000258309">
    <property type="component" value="Unassembled WGS sequence"/>
</dbReference>
<feature type="region of interest" description="Disordered" evidence="6">
    <location>
        <begin position="1"/>
        <end position="164"/>
    </location>
</feature>
<feature type="region of interest" description="Disordered" evidence="6">
    <location>
        <begin position="178"/>
        <end position="207"/>
    </location>
</feature>
<evidence type="ECO:0000256" key="6">
    <source>
        <dbReference type="SAM" id="MobiDB-lite"/>
    </source>
</evidence>
<evidence type="ECO:0000313" key="9">
    <source>
        <dbReference type="Proteomes" id="UP000258309"/>
    </source>
</evidence>
<evidence type="ECO:0000256" key="1">
    <source>
        <dbReference type="ARBA" id="ARBA00004201"/>
    </source>
</evidence>
<dbReference type="STRING" id="5539.A0A3E2HJN2"/>
<keyword evidence="3" id="KW-0963">Cytoplasm</keyword>
<gene>
    <name evidence="8" type="ORF">B7463_g2949</name>
</gene>
<feature type="compositionally biased region" description="Low complexity" evidence="6">
    <location>
        <begin position="1116"/>
        <end position="1129"/>
    </location>
</feature>
<feature type="compositionally biased region" description="Low complexity" evidence="6">
    <location>
        <begin position="155"/>
        <end position="164"/>
    </location>
</feature>
<evidence type="ECO:0000256" key="3">
    <source>
        <dbReference type="ARBA" id="ARBA00022490"/>
    </source>
</evidence>
<dbReference type="OMA" id="YVNPFDQ"/>
<feature type="region of interest" description="Disordered" evidence="6">
    <location>
        <begin position="648"/>
        <end position="675"/>
    </location>
</feature>
<dbReference type="PANTHER" id="PTHR15598:SF5">
    <property type="entry name" value="ENHANCER OF MRNA-DECAPPING PROTEIN 4"/>
    <property type="match status" value="1"/>
</dbReference>
<name>A0A3E2HJN2_SCYLI</name>
<dbReference type="PANTHER" id="PTHR15598">
    <property type="entry name" value="ENHANCER OF MRNA-DECAPPING PROTEIN 4"/>
    <property type="match status" value="1"/>
</dbReference>
<feature type="domain" description="EDC4-like protein pdc1 beta-propeller" evidence="7">
    <location>
        <begin position="554"/>
        <end position="891"/>
    </location>
</feature>
<comment type="caution">
    <text evidence="8">The sequence shown here is derived from an EMBL/GenBank/DDBJ whole genome shotgun (WGS) entry which is preliminary data.</text>
</comment>
<keyword evidence="4" id="KW-0853">WD repeat</keyword>
<comment type="subcellular location">
    <subcellularLocation>
        <location evidence="1">Cytoplasm</location>
        <location evidence="1">P-body</location>
    </subcellularLocation>
</comment>
<dbReference type="OrthoDB" id="21128at2759"/>
<feature type="region of interest" description="Disordered" evidence="6">
    <location>
        <begin position="1391"/>
        <end position="1422"/>
    </location>
</feature>
<feature type="non-terminal residue" evidence="8">
    <location>
        <position position="1598"/>
    </location>
</feature>
<dbReference type="InterPro" id="IPR045152">
    <property type="entry name" value="EDC4-like"/>
</dbReference>
<feature type="non-terminal residue" evidence="8">
    <location>
        <position position="1"/>
    </location>
</feature>
<protein>
    <recommendedName>
        <fullName evidence="7">EDC4-like protein pdc1 beta-propeller domain-containing protein</fullName>
    </recommendedName>
</protein>
<evidence type="ECO:0000256" key="4">
    <source>
        <dbReference type="ARBA" id="ARBA00022574"/>
    </source>
</evidence>
<dbReference type="InterPro" id="IPR055393">
    <property type="entry name" value="Beta-prop_EDC4L"/>
</dbReference>
<feature type="region of interest" description="Disordered" evidence="6">
    <location>
        <begin position="307"/>
        <end position="390"/>
    </location>
</feature>
<reference evidence="8 9" key="1">
    <citation type="submission" date="2018-05" db="EMBL/GenBank/DDBJ databases">
        <title>Draft genome sequence of Scytalidium lignicola DSM 105466, a ubiquitous saprotrophic fungus.</title>
        <authorList>
            <person name="Buettner E."/>
            <person name="Gebauer A.M."/>
            <person name="Hofrichter M."/>
            <person name="Liers C."/>
            <person name="Kellner H."/>
        </authorList>
    </citation>
    <scope>NUCLEOTIDE SEQUENCE [LARGE SCALE GENOMIC DNA]</scope>
    <source>
        <strain evidence="8 9">DSM 105466</strain>
    </source>
</reference>
<dbReference type="Pfam" id="PF24106">
    <property type="entry name" value="Beta-prop_EDC4L"/>
    <property type="match status" value="1"/>
</dbReference>
<sequence>MSGQPGEGGLSEANNGSGLENLLAQLRRQQNRSSSSDHTFSFPGSGFFGDGGSSQQQQQQQQQPLPHGYQQPSVTTQNTTPSSFGMQPHHRSAVISPNVETPQPRLPSAGASSLLNLLKFQPPSSSPTAHAPIGTPLPPSRDSSVVFGTRDPGLRQSSSGQSRAGSDLLAHLMGTASSKPATQANDPFSSTSQETHSNFRQSASPPANPQALLLSLLNQPKPAQNDSAVLEAQQATISPPTTQEKSQDEFADQALSLENEARDLDLNLMGSSATEGKLETPLGKAPSTKEEALKPMFTYVNPFEQLAASSPRNRTPKAATPTSFASPPQPSTGGPPIQILKNPRQSAPETTDHKRQVSEATPISSPVKAKLVPSQTSSPAPSPLPDGRTPLEALIGIGAPNKKDSVTEAVSIVGEQVHKEVQQLIAEAETQPAKKEPSVEEDLLALLNAQSKKEPVQTAQAKAFLVKKEVEKEEAIPALDKSVAIAADAVKETVDEGATGNVIDSWESADAEDSPTKDESKDIVKVYNFPMKPWTIITIKGNDDPLPIFRDGAILDIARLKKDFDQIDRTLATASNNFIVYGMSKNGGVRIIRQEDGKDARLFTETRDRVFNVSISWSEADQKETIIATGISGTVYWAVTKDEEGDYVEEGSPEKHGFALPPIQSQDSESPGGVLKTRARKSSRHPEFFAVGRGKSIHIVWPSVILKQRFLKGDERVVDTEKYLAHQSLKVNTGKAGKDFTFSEDDTTIVSLDKAGRVKFWDVHELTSSDDVFMAKFSKQSKPIEVKEPILTHNTNPAGSNEKSWPTSVLFVDKLRPYERGGAQRYLIVGMKQNHTLQLWDLGLGRPVQEIHLPHGKESDAVCSVMYHAATGIIVVGHPTRNSIYFLHLSAPKYTLPRSMTQAEYLKKIVEKDPKIPTPDSTAVMSGMREYSFADKGVLRSLDILQTPAAASSSDDDNVLFELYAMHSKGVTCLSIKRADLGWNASNKVIEPLSAQEAGLITLSTMKDPREAAEVEQPHPPPTPIRIAQRPAQKDGSPRPAGKRTAHAEPAATSLKGEDKVEKKESPVLNGSQATSGAEKPEKKKKQRKTTSAEASNASTAAKNATVENAVAKNGTSTKTGAATSSDATPVTSRSPDNSAKDINSAQITAEVQKIFNKSLDTLYQNIKDDRRTLLAVADSKQEAMLRLVSSTLSDNVEATLGRIVSNSIQQTVLPAVIDASSKAITDGVQKTVTDIVSKEQLGVKFNTQISHLLPREIQKILPDVVGKTVQQSLQQALQQPNLVKLISDSVVKTVTFRVEEEFNSVLQKSITPTFTNLAVQTAKAAAIDIQRQSQEQIGTIERQRHADSAKIEQLTQLVTGLSEIVSSMAAAQTDFQEIFLKQQAVSRQEQLSQQGSQSAQPHGAGGETPHSASRPSTGLPLTPVKTAEQLEFERILAACNEDMSSGNYESAMVRWLQNGSEQELWTKFFSKFNPNFIRDLSPLSLLGIGAVVSKNFDDNKVIERLSWLETVISSLLDLAQKGQMDETVMQHVPKIIGVYIQRLESLFMRISIISAQEPILKRIANSVSTCNRIMEITRARYSQPTSYTGPGGSYPAH</sequence>
<accession>A0A3E2HJN2</accession>
<proteinExistence type="inferred from homology"/>
<dbReference type="GO" id="GO:0000932">
    <property type="term" value="C:P-body"/>
    <property type="evidence" value="ECO:0007669"/>
    <property type="project" value="UniProtKB-SubCell"/>
</dbReference>
<dbReference type="SUPFAM" id="SSF50978">
    <property type="entry name" value="WD40 repeat-like"/>
    <property type="match status" value="1"/>
</dbReference>
<dbReference type="InterPro" id="IPR036322">
    <property type="entry name" value="WD40_repeat_dom_sf"/>
</dbReference>
<comment type="similarity">
    <text evidence="2">Belongs to the WD repeat EDC4 family.</text>
</comment>
<dbReference type="Gene3D" id="2.130.10.10">
    <property type="entry name" value="YVTN repeat-like/Quinoprotein amine dehydrogenase"/>
    <property type="match status" value="1"/>
</dbReference>